<proteinExistence type="predicted"/>
<evidence type="ECO:0008006" key="3">
    <source>
        <dbReference type="Google" id="ProtNLM"/>
    </source>
</evidence>
<evidence type="ECO:0000313" key="2">
    <source>
        <dbReference type="Proteomes" id="UP001292084"/>
    </source>
</evidence>
<reference evidence="1 2" key="1">
    <citation type="submission" date="2023-12" db="EMBL/GenBank/DDBJ databases">
        <title>Jeotgalibacillus haloalkaliphilus sp. nov., a novel salt-tolerant bacteria, isolated from the estuary of the Fenhe River into the Yellow River.</title>
        <authorList>
            <person name="Li Y."/>
        </authorList>
    </citation>
    <scope>NUCLEOTIDE SEQUENCE [LARGE SCALE GENOMIC DNA]</scope>
    <source>
        <strain evidence="1 2">HH7-29</strain>
    </source>
</reference>
<evidence type="ECO:0000313" key="1">
    <source>
        <dbReference type="EMBL" id="MDZ5711622.1"/>
    </source>
</evidence>
<dbReference type="RefSeq" id="WP_322420639.1">
    <property type="nucleotide sequence ID" value="NZ_JAXQNN010000002.1"/>
</dbReference>
<protein>
    <recommendedName>
        <fullName evidence="3">YopX protein domain-containing protein</fullName>
    </recommendedName>
</protein>
<name>A0ABU5KK38_9BACL</name>
<dbReference type="SUPFAM" id="SSF159006">
    <property type="entry name" value="YopX-like"/>
    <property type="match status" value="1"/>
</dbReference>
<sequence>MEPIKFRYVTRHKASGNIEIKHYSLYQIEQGGLYILSPAFHADYEILSRDMYTGLKDSSPDDSKTGGSLEIHVNDILYDVFAGDFYRVDFDENYAMFFLKFLHGNSKSPLDRNFEEFDVEVGNDLYVVGNVFQNQNLLEATK</sequence>
<dbReference type="EMBL" id="JAXQNN010000002">
    <property type="protein sequence ID" value="MDZ5711622.1"/>
    <property type="molecule type" value="Genomic_DNA"/>
</dbReference>
<accession>A0ABU5KK38</accession>
<gene>
    <name evidence="1" type="ORF">UFB30_05260</name>
</gene>
<dbReference type="Proteomes" id="UP001292084">
    <property type="component" value="Unassembled WGS sequence"/>
</dbReference>
<dbReference type="InterPro" id="IPR023385">
    <property type="entry name" value="YopX-like_C"/>
</dbReference>
<keyword evidence="2" id="KW-1185">Reference proteome</keyword>
<comment type="caution">
    <text evidence="1">The sequence shown here is derived from an EMBL/GenBank/DDBJ whole genome shotgun (WGS) entry which is preliminary data.</text>
</comment>
<dbReference type="Gene3D" id="2.30.30.290">
    <property type="entry name" value="YopX-like domains"/>
    <property type="match status" value="1"/>
</dbReference>
<organism evidence="1 2">
    <name type="scientific">Jeotgalibacillus haloalkalitolerans</name>
    <dbReference type="NCBI Taxonomy" id="3104292"/>
    <lineage>
        <taxon>Bacteria</taxon>
        <taxon>Bacillati</taxon>
        <taxon>Bacillota</taxon>
        <taxon>Bacilli</taxon>
        <taxon>Bacillales</taxon>
        <taxon>Caryophanaceae</taxon>
        <taxon>Jeotgalibacillus</taxon>
    </lineage>
</organism>